<comment type="caution">
    <text evidence="2">The sequence shown here is derived from an EMBL/GenBank/DDBJ whole genome shotgun (WGS) entry which is preliminary data.</text>
</comment>
<dbReference type="Pfam" id="PF11748">
    <property type="entry name" value="DUF3306"/>
    <property type="match status" value="1"/>
</dbReference>
<feature type="compositionally biased region" description="Basic and acidic residues" evidence="1">
    <location>
        <begin position="172"/>
        <end position="181"/>
    </location>
</feature>
<dbReference type="Proteomes" id="UP001499988">
    <property type="component" value="Unassembled WGS sequence"/>
</dbReference>
<sequence>MSGLLSRWRQRREAVAQEAEEQAKSVEADVEAVVEPTASAGAPDEAVAAEPAEAGDDAQSLPDPNEIEEGGSFAQFLKPDVDPAKRKEALRALWKQPHYNVRDGLCDYDLDYRAQPKLSAKVAAELADKVFRHAVKEVEETLDTAVAATDKKSPVEGEIAGEDGQNVASAQDKADKPQNEA</sequence>
<dbReference type="RefSeq" id="WP_345335837.1">
    <property type="nucleotide sequence ID" value="NZ_BAABJZ010000086.1"/>
</dbReference>
<feature type="compositionally biased region" description="Low complexity" evidence="1">
    <location>
        <begin position="38"/>
        <end position="52"/>
    </location>
</feature>
<evidence type="ECO:0008006" key="4">
    <source>
        <dbReference type="Google" id="ProtNLM"/>
    </source>
</evidence>
<organism evidence="2 3">
    <name type="scientific">Ferrimonas pelagia</name>
    <dbReference type="NCBI Taxonomy" id="1177826"/>
    <lineage>
        <taxon>Bacteria</taxon>
        <taxon>Pseudomonadati</taxon>
        <taxon>Pseudomonadota</taxon>
        <taxon>Gammaproteobacteria</taxon>
        <taxon>Alteromonadales</taxon>
        <taxon>Ferrimonadaceae</taxon>
        <taxon>Ferrimonas</taxon>
    </lineage>
</organism>
<protein>
    <recommendedName>
        <fullName evidence="4">DUF3306 domain-containing protein</fullName>
    </recommendedName>
</protein>
<name>A0ABP9F0G8_9GAMM</name>
<keyword evidence="3" id="KW-1185">Reference proteome</keyword>
<evidence type="ECO:0000313" key="3">
    <source>
        <dbReference type="Proteomes" id="UP001499988"/>
    </source>
</evidence>
<reference evidence="3" key="1">
    <citation type="journal article" date="2019" name="Int. J. Syst. Evol. Microbiol.">
        <title>The Global Catalogue of Microorganisms (GCM) 10K type strain sequencing project: providing services to taxonomists for standard genome sequencing and annotation.</title>
        <authorList>
            <consortium name="The Broad Institute Genomics Platform"/>
            <consortium name="The Broad Institute Genome Sequencing Center for Infectious Disease"/>
            <person name="Wu L."/>
            <person name="Ma J."/>
        </authorList>
    </citation>
    <scope>NUCLEOTIDE SEQUENCE [LARGE SCALE GENOMIC DNA]</scope>
    <source>
        <strain evidence="3">JCM 18401</strain>
    </source>
</reference>
<evidence type="ECO:0000256" key="1">
    <source>
        <dbReference type="SAM" id="MobiDB-lite"/>
    </source>
</evidence>
<gene>
    <name evidence="2" type="ORF">GCM10023333_26000</name>
</gene>
<dbReference type="InterPro" id="IPR021735">
    <property type="entry name" value="DUF3306"/>
</dbReference>
<accession>A0ABP9F0G8</accession>
<feature type="region of interest" description="Disordered" evidence="1">
    <location>
        <begin position="144"/>
        <end position="181"/>
    </location>
</feature>
<proteinExistence type="predicted"/>
<feature type="region of interest" description="Disordered" evidence="1">
    <location>
        <begin position="35"/>
        <end position="68"/>
    </location>
</feature>
<evidence type="ECO:0000313" key="2">
    <source>
        <dbReference type="EMBL" id="GAA4891541.1"/>
    </source>
</evidence>
<dbReference type="EMBL" id="BAABJZ010000086">
    <property type="protein sequence ID" value="GAA4891541.1"/>
    <property type="molecule type" value="Genomic_DNA"/>
</dbReference>